<dbReference type="Proteomes" id="UP001501920">
    <property type="component" value="Chromosome 23"/>
</dbReference>
<dbReference type="Pfam" id="PF00169">
    <property type="entry name" value="PH"/>
    <property type="match status" value="1"/>
</dbReference>
<feature type="region of interest" description="Disordered" evidence="2">
    <location>
        <begin position="381"/>
        <end position="404"/>
    </location>
</feature>
<dbReference type="SUPFAM" id="SSF50729">
    <property type="entry name" value="PH domain-like"/>
    <property type="match status" value="1"/>
</dbReference>
<dbReference type="PANTHER" id="PTHR45960">
    <property type="entry name" value="GRB2-ASSOCIATED-BINDING PROTEIN"/>
    <property type="match status" value="1"/>
</dbReference>
<proteinExistence type="inferred from homology"/>
<evidence type="ECO:0000259" key="3">
    <source>
        <dbReference type="PROSITE" id="PS50003"/>
    </source>
</evidence>
<feature type="compositionally biased region" description="Pro residues" evidence="2">
    <location>
        <begin position="268"/>
        <end position="277"/>
    </location>
</feature>
<protein>
    <recommendedName>
        <fullName evidence="3">PH domain-containing protein</fullName>
    </recommendedName>
</protein>
<feature type="region of interest" description="Disordered" evidence="2">
    <location>
        <begin position="127"/>
        <end position="151"/>
    </location>
</feature>
<dbReference type="InterPro" id="IPR011993">
    <property type="entry name" value="PH-like_dom_sf"/>
</dbReference>
<dbReference type="PROSITE" id="PS50003">
    <property type="entry name" value="PH_DOMAIN"/>
    <property type="match status" value="1"/>
</dbReference>
<organism evidence="4 5">
    <name type="scientific">Pygocentrus nattereri</name>
    <name type="common">Red-bellied piranha</name>
    <dbReference type="NCBI Taxonomy" id="42514"/>
    <lineage>
        <taxon>Eukaryota</taxon>
        <taxon>Metazoa</taxon>
        <taxon>Chordata</taxon>
        <taxon>Craniata</taxon>
        <taxon>Vertebrata</taxon>
        <taxon>Euteleostomi</taxon>
        <taxon>Actinopterygii</taxon>
        <taxon>Neopterygii</taxon>
        <taxon>Teleostei</taxon>
        <taxon>Ostariophysi</taxon>
        <taxon>Characiformes</taxon>
        <taxon>Characoidei</taxon>
        <taxon>Pygocentrus</taxon>
    </lineage>
</organism>
<comment type="similarity">
    <text evidence="1">Belongs to the GAB family.</text>
</comment>
<reference evidence="4 5" key="1">
    <citation type="submission" date="2020-10" db="EMBL/GenBank/DDBJ databases">
        <title>Pygocentrus nattereri (red-bellied piranha) genome, fPygNat1, primary haplotype.</title>
        <authorList>
            <person name="Myers G."/>
            <person name="Meyer A."/>
            <person name="Karagic N."/>
            <person name="Pippel M."/>
            <person name="Winkler S."/>
            <person name="Tracey A."/>
            <person name="Wood J."/>
            <person name="Formenti G."/>
            <person name="Howe K."/>
            <person name="Fedrigo O."/>
            <person name="Jarvis E.D."/>
        </authorList>
    </citation>
    <scope>NUCLEOTIDE SEQUENCE [LARGE SCALE GENOMIC DNA]</scope>
</reference>
<accession>A0AAR2JQY5</accession>
<dbReference type="InterPro" id="IPR001849">
    <property type="entry name" value="PH_domain"/>
</dbReference>
<feature type="region of interest" description="Disordered" evidence="2">
    <location>
        <begin position="266"/>
        <end position="293"/>
    </location>
</feature>
<gene>
    <name evidence="4" type="primary">GAB3</name>
</gene>
<reference evidence="4" key="3">
    <citation type="submission" date="2025-09" db="UniProtKB">
        <authorList>
            <consortium name="Ensembl"/>
        </authorList>
    </citation>
    <scope>IDENTIFICATION</scope>
</reference>
<reference evidence="4" key="2">
    <citation type="submission" date="2025-08" db="UniProtKB">
        <authorList>
            <consortium name="Ensembl"/>
        </authorList>
    </citation>
    <scope>IDENTIFICATION</scope>
</reference>
<evidence type="ECO:0000313" key="5">
    <source>
        <dbReference type="Proteomes" id="UP001501920"/>
    </source>
</evidence>
<name>A0AAR2JQY5_PYGNA</name>
<sequence>MSAGDVVCTGWLVKSPPEKKLKRYSWRKRWFVLRRGRMSGDPDVLEYFRSKSSRKPIRTIDLQECEVTVQTEVWPFKRHLPNQHLFVVKTASRVFYLLAKTAEEMNLWVRNIGQICTFSALNDSTESMDSLAQTPSSPQPSPALSPHLPFSTNQEMVANGNVVVRDTPSESDSSPPLDYLLLSQCETGRKCISRCDSMSNSELSFEQSSLETMSEDVFISPAVTDPSPSPFSSAPSCPLQLSSSASLCCGPGDVFCFDHPFCTSPETHTPPPLPPKPTHLSDHHGNDDAARNHWQPSLLPRRTSLSGLELYRREFELSTKGHWNKRLSLNLPILLPTAVSESQSEDSYVPMASPTVSSSDASSDGYIPMSPTLPASLLTNGKADSPLPPVPDMEPPPVNRKLKPRIRVRPPPLDLRGLSTIREFPTHYPLIRTMTEPSASAHCIPLDRRWGWGLNGPEQEGVTPMMLMSGCDSAPWFRRSHLDYLSLDFNSASPSPVQKKPLLDEQRVDYVQVDEKKTQALQNTRTEWKDQRQSKSVTPGREEHAQRTEN</sequence>
<dbReference type="CTD" id="139716"/>
<evidence type="ECO:0000256" key="1">
    <source>
        <dbReference type="ARBA" id="ARBA00029462"/>
    </source>
</evidence>
<keyword evidence="5" id="KW-1185">Reference proteome</keyword>
<dbReference type="GO" id="GO:0007165">
    <property type="term" value="P:signal transduction"/>
    <property type="evidence" value="ECO:0007669"/>
    <property type="project" value="TreeGrafter"/>
</dbReference>
<dbReference type="AlphaFoldDB" id="A0AAR2JQY5"/>
<dbReference type="Ensembl" id="ENSPNAT00000067758.1">
    <property type="protein sequence ID" value="ENSPNAP00000052702.1"/>
    <property type="gene ID" value="ENSPNAG00000037704.1"/>
</dbReference>
<feature type="compositionally biased region" description="Pro residues" evidence="2">
    <location>
        <begin position="386"/>
        <end position="398"/>
    </location>
</feature>
<dbReference type="InterPro" id="IPR046355">
    <property type="entry name" value="Gab1-4-like"/>
</dbReference>
<feature type="compositionally biased region" description="Basic and acidic residues" evidence="2">
    <location>
        <begin position="279"/>
        <end position="291"/>
    </location>
</feature>
<dbReference type="SMART" id="SM00233">
    <property type="entry name" value="PH"/>
    <property type="match status" value="1"/>
</dbReference>
<feature type="region of interest" description="Disordered" evidence="2">
    <location>
        <begin position="342"/>
        <end position="364"/>
    </location>
</feature>
<evidence type="ECO:0000313" key="4">
    <source>
        <dbReference type="Ensembl" id="ENSPNAP00000052702.1"/>
    </source>
</evidence>
<feature type="domain" description="PH" evidence="3">
    <location>
        <begin position="5"/>
        <end position="117"/>
    </location>
</feature>
<dbReference type="RefSeq" id="XP_017580856.1">
    <property type="nucleotide sequence ID" value="XM_017725367.2"/>
</dbReference>
<dbReference type="GO" id="GO:0005737">
    <property type="term" value="C:cytoplasm"/>
    <property type="evidence" value="ECO:0007669"/>
    <property type="project" value="TreeGrafter"/>
</dbReference>
<dbReference type="Gene3D" id="2.30.29.30">
    <property type="entry name" value="Pleckstrin-homology domain (PH domain)/Phosphotyrosine-binding domain (PTB)"/>
    <property type="match status" value="1"/>
</dbReference>
<feature type="compositionally biased region" description="Basic and acidic residues" evidence="2">
    <location>
        <begin position="540"/>
        <end position="550"/>
    </location>
</feature>
<dbReference type="GeneTree" id="ENSGT00940000159803"/>
<dbReference type="GO" id="GO:0035591">
    <property type="term" value="F:signaling adaptor activity"/>
    <property type="evidence" value="ECO:0007669"/>
    <property type="project" value="TreeGrafter"/>
</dbReference>
<dbReference type="PANTHER" id="PTHR45960:SF3">
    <property type="entry name" value="GRB2-ASSOCIATED-BINDING PROTEIN 3"/>
    <property type="match status" value="1"/>
</dbReference>
<feature type="region of interest" description="Disordered" evidence="2">
    <location>
        <begin position="516"/>
        <end position="550"/>
    </location>
</feature>
<dbReference type="GeneID" id="108444281"/>
<evidence type="ECO:0000256" key="2">
    <source>
        <dbReference type="SAM" id="MobiDB-lite"/>
    </source>
</evidence>